<dbReference type="EnsemblPlants" id="Pp3c12_13600V3.3">
    <property type="protein sequence ID" value="Pp3c12_13600V3.3"/>
    <property type="gene ID" value="Pp3c12_13600"/>
</dbReference>
<dbReference type="EMBL" id="ABEU02000012">
    <property type="protein sequence ID" value="PNR43845.1"/>
    <property type="molecule type" value="Genomic_DNA"/>
</dbReference>
<dbReference type="PaxDb" id="3218-PP1S70_278V6.1"/>
<dbReference type="EnsemblPlants" id="Pp3c12_13600V3.4">
    <property type="protein sequence ID" value="Pp3c12_13600V3.4"/>
    <property type="gene ID" value="Pp3c12_13600"/>
</dbReference>
<evidence type="ECO:0000313" key="6">
    <source>
        <dbReference type="EMBL" id="PNR43845.1"/>
    </source>
</evidence>
<reference evidence="7" key="3">
    <citation type="submission" date="2020-12" db="UniProtKB">
        <authorList>
            <consortium name="EnsemblPlants"/>
        </authorList>
    </citation>
    <scope>IDENTIFICATION</scope>
</reference>
<dbReference type="Gramene" id="Pp3c12_13600V3.4">
    <property type="protein sequence ID" value="Pp3c12_13600V3.4"/>
    <property type="gene ID" value="Pp3c12_13600"/>
</dbReference>
<name>A0A2K1JQM5_PHYPA</name>
<organism evidence="6">
    <name type="scientific">Physcomitrium patens</name>
    <name type="common">Spreading-leaved earth moss</name>
    <name type="synonym">Physcomitrella patens</name>
    <dbReference type="NCBI Taxonomy" id="3218"/>
    <lineage>
        <taxon>Eukaryota</taxon>
        <taxon>Viridiplantae</taxon>
        <taxon>Streptophyta</taxon>
        <taxon>Embryophyta</taxon>
        <taxon>Bryophyta</taxon>
        <taxon>Bryophytina</taxon>
        <taxon>Bryopsida</taxon>
        <taxon>Funariidae</taxon>
        <taxon>Funariales</taxon>
        <taxon>Funariaceae</taxon>
        <taxon>Physcomitrium</taxon>
    </lineage>
</organism>
<dbReference type="Proteomes" id="UP000006727">
    <property type="component" value="Chromosome 12"/>
</dbReference>
<dbReference type="EnsemblPlants" id="Pp3c12_13600V3.1">
    <property type="protein sequence ID" value="Pp3c12_13600V3.1"/>
    <property type="gene ID" value="Pp3c12_13600"/>
</dbReference>
<sequence length="533" mass="57872">MSAEEDLYLNQTEAEALYFPDALLDNADELDFGSFGEANGHDDGTFNSITGPCLNSFETRDIFKSTGLGGDSFVDDIEEKCDSDLIIQQEAAANRAGYTNGILHNYNCNKPTLDLENMGMAFGISGSYLQGNGVTGMGSPSSPLMSHFGVLSPSMVASEKLNGLTIGQMAPSYCPASFETKPTTSMGFPPAVAYSSAQSMSINAGTKQFLSPSEASPIPQAVTSQPAANGLSRFGSQDMLLSAAESNGYHSTSPVLSPNSSEGKEQVEQLVGGENGMKMSQEKQYYSLNQQGVMQQGRGVDTTSFVDDQVDGDGDGLQPLPQMTRSSMQRSFSSHALGQLRHMNSAPPQSGSAMNSRHTQVERSVELTSPGAQLQPSVAESQSFGMRPMMRRVYSAGDIQTLNRMQGGMSGSASPSFEDGNYRVGKYSLEERKLRIHRYQQKRSQRNFNKKIKYACRKTLADSRPRVRGRFAKNMDDDLPTAAFGRKREDDDDDEGDTHGGREANGYFFDNSSGEYSDMLSSVKVEQRTVDSM</sequence>
<dbReference type="RefSeq" id="XP_024390318.1">
    <property type="nucleotide sequence ID" value="XM_024534550.2"/>
</dbReference>
<feature type="region of interest" description="Disordered" evidence="4">
    <location>
        <begin position="468"/>
        <end position="513"/>
    </location>
</feature>
<evidence type="ECO:0000313" key="8">
    <source>
        <dbReference type="Proteomes" id="UP000006727"/>
    </source>
</evidence>
<dbReference type="GeneID" id="112289385"/>
<dbReference type="Pfam" id="PF06203">
    <property type="entry name" value="CCT"/>
    <property type="match status" value="1"/>
</dbReference>
<dbReference type="InterPro" id="IPR045281">
    <property type="entry name" value="CONSTANS-like"/>
</dbReference>
<dbReference type="GO" id="GO:0009909">
    <property type="term" value="P:regulation of flower development"/>
    <property type="evidence" value="ECO:0000318"/>
    <property type="project" value="GO_Central"/>
</dbReference>
<comment type="subcellular location">
    <subcellularLocation>
        <location evidence="1 3">Nucleus</location>
    </subcellularLocation>
</comment>
<evidence type="ECO:0000259" key="5">
    <source>
        <dbReference type="PROSITE" id="PS51017"/>
    </source>
</evidence>
<feature type="compositionally biased region" description="Polar residues" evidence="4">
    <location>
        <begin position="246"/>
        <end position="261"/>
    </location>
</feature>
<dbReference type="PANTHER" id="PTHR31319">
    <property type="entry name" value="ZINC FINGER PROTEIN CONSTANS-LIKE 4"/>
    <property type="match status" value="1"/>
</dbReference>
<dbReference type="Gramene" id="Pp3c12_13600V3.3">
    <property type="protein sequence ID" value="Pp3c12_13600V3.3"/>
    <property type="gene ID" value="Pp3c12_13600"/>
</dbReference>
<dbReference type="KEGG" id="ppp:112289385"/>
<reference evidence="6 8" key="1">
    <citation type="journal article" date="2008" name="Science">
        <title>The Physcomitrella genome reveals evolutionary insights into the conquest of land by plants.</title>
        <authorList>
            <person name="Rensing S."/>
            <person name="Lang D."/>
            <person name="Zimmer A."/>
            <person name="Terry A."/>
            <person name="Salamov A."/>
            <person name="Shapiro H."/>
            <person name="Nishiyama T."/>
            <person name="Perroud P.-F."/>
            <person name="Lindquist E."/>
            <person name="Kamisugi Y."/>
            <person name="Tanahashi T."/>
            <person name="Sakakibara K."/>
            <person name="Fujita T."/>
            <person name="Oishi K."/>
            <person name="Shin-I T."/>
            <person name="Kuroki Y."/>
            <person name="Toyoda A."/>
            <person name="Suzuki Y."/>
            <person name="Hashimoto A."/>
            <person name="Yamaguchi K."/>
            <person name="Sugano A."/>
            <person name="Kohara Y."/>
            <person name="Fujiyama A."/>
            <person name="Anterola A."/>
            <person name="Aoki S."/>
            <person name="Ashton N."/>
            <person name="Barbazuk W.B."/>
            <person name="Barker E."/>
            <person name="Bennetzen J."/>
            <person name="Bezanilla M."/>
            <person name="Blankenship R."/>
            <person name="Cho S.H."/>
            <person name="Dutcher S."/>
            <person name="Estelle M."/>
            <person name="Fawcett J.A."/>
            <person name="Gundlach H."/>
            <person name="Hanada K."/>
            <person name="Heyl A."/>
            <person name="Hicks K.A."/>
            <person name="Hugh J."/>
            <person name="Lohr M."/>
            <person name="Mayer K."/>
            <person name="Melkozernov A."/>
            <person name="Murata T."/>
            <person name="Nelson D."/>
            <person name="Pils B."/>
            <person name="Prigge M."/>
            <person name="Reiss B."/>
            <person name="Renner T."/>
            <person name="Rombauts S."/>
            <person name="Rushton P."/>
            <person name="Sanderfoot A."/>
            <person name="Schween G."/>
            <person name="Shiu S.-H."/>
            <person name="Stueber K."/>
            <person name="Theodoulou F.L."/>
            <person name="Tu H."/>
            <person name="Van de Peer Y."/>
            <person name="Verrier P.J."/>
            <person name="Waters E."/>
            <person name="Wood A."/>
            <person name="Yang L."/>
            <person name="Cove D."/>
            <person name="Cuming A."/>
            <person name="Hasebe M."/>
            <person name="Lucas S."/>
            <person name="Mishler D.B."/>
            <person name="Reski R."/>
            <person name="Grigoriev I."/>
            <person name="Quatrano R.S."/>
            <person name="Boore J.L."/>
        </authorList>
    </citation>
    <scope>NUCLEOTIDE SEQUENCE [LARGE SCALE GENOMIC DNA]</scope>
    <source>
        <strain evidence="7 8">cv. Gransden 2004</strain>
    </source>
</reference>
<evidence type="ECO:0000256" key="4">
    <source>
        <dbReference type="SAM" id="MobiDB-lite"/>
    </source>
</evidence>
<evidence type="ECO:0000313" key="7">
    <source>
        <dbReference type="EnsemblPlants" id="Pp3c12_13600V3.1"/>
    </source>
</evidence>
<dbReference type="AlphaFoldDB" id="A0A2K1JQM5"/>
<evidence type="ECO:0000256" key="3">
    <source>
        <dbReference type="PROSITE-ProRule" id="PRU00357"/>
    </source>
</evidence>
<dbReference type="RefSeq" id="XP_024390320.1">
    <property type="nucleotide sequence ID" value="XM_024534552.2"/>
</dbReference>
<gene>
    <name evidence="7" type="primary">LOC112289385</name>
    <name evidence="6" type="ORF">PHYPA_016228</name>
</gene>
<dbReference type="PROSITE" id="PS51017">
    <property type="entry name" value="CCT"/>
    <property type="match status" value="1"/>
</dbReference>
<protein>
    <recommendedName>
        <fullName evidence="5">CCT domain-containing protein</fullName>
    </recommendedName>
</protein>
<dbReference type="Gramene" id="Pp3c12_13600V3.1">
    <property type="protein sequence ID" value="Pp3c12_13600V3.1"/>
    <property type="gene ID" value="Pp3c12_13600"/>
</dbReference>
<keyword evidence="8" id="KW-1185">Reference proteome</keyword>
<dbReference type="EnsemblPlants" id="Pp3c12_13600V3.2">
    <property type="protein sequence ID" value="Pp3c12_13600V3.2"/>
    <property type="gene ID" value="Pp3c12_13600"/>
</dbReference>
<proteinExistence type="predicted"/>
<dbReference type="InterPro" id="IPR010402">
    <property type="entry name" value="CCT_domain"/>
</dbReference>
<keyword evidence="2 3" id="KW-0539">Nucleus</keyword>
<dbReference type="Gramene" id="Pp3c12_13600V3.2">
    <property type="protein sequence ID" value="Pp3c12_13600V3.2"/>
    <property type="gene ID" value="Pp3c12_13600"/>
</dbReference>
<evidence type="ECO:0000256" key="1">
    <source>
        <dbReference type="ARBA" id="ARBA00004123"/>
    </source>
</evidence>
<feature type="region of interest" description="Disordered" evidence="4">
    <location>
        <begin position="246"/>
        <end position="265"/>
    </location>
</feature>
<dbReference type="GO" id="GO:0005634">
    <property type="term" value="C:nucleus"/>
    <property type="evidence" value="ECO:0000318"/>
    <property type="project" value="GO_Central"/>
</dbReference>
<reference evidence="6 8" key="2">
    <citation type="journal article" date="2018" name="Plant J.">
        <title>The Physcomitrella patens chromosome-scale assembly reveals moss genome structure and evolution.</title>
        <authorList>
            <person name="Lang D."/>
            <person name="Ullrich K.K."/>
            <person name="Murat F."/>
            <person name="Fuchs J."/>
            <person name="Jenkins J."/>
            <person name="Haas F.B."/>
            <person name="Piednoel M."/>
            <person name="Gundlach H."/>
            <person name="Van Bel M."/>
            <person name="Meyberg R."/>
            <person name="Vives C."/>
            <person name="Morata J."/>
            <person name="Symeonidi A."/>
            <person name="Hiss M."/>
            <person name="Muchero W."/>
            <person name="Kamisugi Y."/>
            <person name="Saleh O."/>
            <person name="Blanc G."/>
            <person name="Decker E.L."/>
            <person name="van Gessel N."/>
            <person name="Grimwood J."/>
            <person name="Hayes R.D."/>
            <person name="Graham S.W."/>
            <person name="Gunter L.E."/>
            <person name="McDaniel S.F."/>
            <person name="Hoernstein S.N.W."/>
            <person name="Larsson A."/>
            <person name="Li F.W."/>
            <person name="Perroud P.F."/>
            <person name="Phillips J."/>
            <person name="Ranjan P."/>
            <person name="Rokshar D.S."/>
            <person name="Rothfels C.J."/>
            <person name="Schneider L."/>
            <person name="Shu S."/>
            <person name="Stevenson D.W."/>
            <person name="Thummler F."/>
            <person name="Tillich M."/>
            <person name="Villarreal Aguilar J.C."/>
            <person name="Widiez T."/>
            <person name="Wong G.K."/>
            <person name="Wymore A."/>
            <person name="Zhang Y."/>
            <person name="Zimmer A.D."/>
            <person name="Quatrano R.S."/>
            <person name="Mayer K.F.X."/>
            <person name="Goodstein D."/>
            <person name="Casacuberta J.M."/>
            <person name="Vandepoele K."/>
            <person name="Reski R."/>
            <person name="Cuming A.C."/>
            <person name="Tuskan G.A."/>
            <person name="Maumus F."/>
            <person name="Salse J."/>
            <person name="Schmutz J."/>
            <person name="Rensing S.A."/>
        </authorList>
    </citation>
    <scope>NUCLEOTIDE SEQUENCE [LARGE SCALE GENOMIC DNA]</scope>
    <source>
        <strain evidence="7 8">cv. Gransden 2004</strain>
    </source>
</reference>
<evidence type="ECO:0000256" key="2">
    <source>
        <dbReference type="ARBA" id="ARBA00023242"/>
    </source>
</evidence>
<feature type="domain" description="CCT" evidence="5">
    <location>
        <begin position="432"/>
        <end position="474"/>
    </location>
</feature>
<dbReference type="PANTHER" id="PTHR31319:SF114">
    <property type="entry name" value="OS12G0262400 PROTEIN"/>
    <property type="match status" value="1"/>
</dbReference>
<accession>A0A2K1JQM5</accession>
<dbReference type="OrthoDB" id="153872at2759"/>